<sequence length="228" mass="26098">MLYQLSQQQVLLEYISRTVGLSFNSLDLVSIIDGLARNIIEATCQARKCAFCIRKGFPPEEVCASFGGAQPSWRHAKRVCKILKAELWRQVRLFMTGSAWSTTVFFHNGRLLKHLRWLRQQVGALTELRWKQVLNQLLKVVDKQRREEQKCIVVLQDAYIPAEIQRWLRKGPKFGVPPRISAHELVGLNRYLSVKANQDRDRCLQDAIWIQLPSGHVCGSSTVKSSGL</sequence>
<evidence type="ECO:0008006" key="3">
    <source>
        <dbReference type="Google" id="ProtNLM"/>
    </source>
</evidence>
<dbReference type="VEuPathDB" id="VectorBase:LOC119185055"/>
<dbReference type="Proteomes" id="UP000821866">
    <property type="component" value="Chromosome 7"/>
</dbReference>
<accession>A0A9J6DI12</accession>
<organism evidence="1 2">
    <name type="scientific">Rhipicephalus microplus</name>
    <name type="common">Cattle tick</name>
    <name type="synonym">Boophilus microplus</name>
    <dbReference type="NCBI Taxonomy" id="6941"/>
    <lineage>
        <taxon>Eukaryota</taxon>
        <taxon>Metazoa</taxon>
        <taxon>Ecdysozoa</taxon>
        <taxon>Arthropoda</taxon>
        <taxon>Chelicerata</taxon>
        <taxon>Arachnida</taxon>
        <taxon>Acari</taxon>
        <taxon>Parasitiformes</taxon>
        <taxon>Ixodida</taxon>
        <taxon>Ixodoidea</taxon>
        <taxon>Ixodidae</taxon>
        <taxon>Rhipicephalinae</taxon>
        <taxon>Rhipicephalus</taxon>
        <taxon>Boophilus</taxon>
    </lineage>
</organism>
<gene>
    <name evidence="1" type="ORF">HPB51_018535</name>
</gene>
<reference evidence="1" key="2">
    <citation type="submission" date="2021-09" db="EMBL/GenBank/DDBJ databases">
        <authorList>
            <person name="Jia N."/>
            <person name="Wang J."/>
            <person name="Shi W."/>
            <person name="Du L."/>
            <person name="Sun Y."/>
            <person name="Zhan W."/>
            <person name="Jiang J."/>
            <person name="Wang Q."/>
            <person name="Zhang B."/>
            <person name="Ji P."/>
            <person name="Sakyi L.B."/>
            <person name="Cui X."/>
            <person name="Yuan T."/>
            <person name="Jiang B."/>
            <person name="Yang W."/>
            <person name="Lam T.T.-Y."/>
            <person name="Chang Q."/>
            <person name="Ding S."/>
            <person name="Wang X."/>
            <person name="Zhu J."/>
            <person name="Ruan X."/>
            <person name="Zhao L."/>
            <person name="Wei J."/>
            <person name="Que T."/>
            <person name="Du C."/>
            <person name="Cheng J."/>
            <person name="Dai P."/>
            <person name="Han X."/>
            <person name="Huang E."/>
            <person name="Gao Y."/>
            <person name="Liu J."/>
            <person name="Shao H."/>
            <person name="Ye R."/>
            <person name="Li L."/>
            <person name="Wei W."/>
            <person name="Wang X."/>
            <person name="Wang C."/>
            <person name="Huo Q."/>
            <person name="Li W."/>
            <person name="Guo W."/>
            <person name="Chen H."/>
            <person name="Chen S."/>
            <person name="Zhou L."/>
            <person name="Zhou L."/>
            <person name="Ni X."/>
            <person name="Tian J."/>
            <person name="Zhou Y."/>
            <person name="Sheng Y."/>
            <person name="Liu T."/>
            <person name="Pan Y."/>
            <person name="Xia L."/>
            <person name="Li J."/>
            <person name="Zhao F."/>
            <person name="Cao W."/>
        </authorList>
    </citation>
    <scope>NUCLEOTIDE SEQUENCE</scope>
    <source>
        <strain evidence="1">Rmic-2018</strain>
        <tissue evidence="1">Larvae</tissue>
    </source>
</reference>
<dbReference type="AlphaFoldDB" id="A0A9J6DI12"/>
<protein>
    <recommendedName>
        <fullName evidence="3">Tick transposon</fullName>
    </recommendedName>
</protein>
<proteinExistence type="predicted"/>
<evidence type="ECO:0000313" key="2">
    <source>
        <dbReference type="Proteomes" id="UP000821866"/>
    </source>
</evidence>
<reference evidence="1" key="1">
    <citation type="journal article" date="2020" name="Cell">
        <title>Large-Scale Comparative Analyses of Tick Genomes Elucidate Their Genetic Diversity and Vector Capacities.</title>
        <authorList>
            <consortium name="Tick Genome and Microbiome Consortium (TIGMIC)"/>
            <person name="Jia N."/>
            <person name="Wang J."/>
            <person name="Shi W."/>
            <person name="Du L."/>
            <person name="Sun Y."/>
            <person name="Zhan W."/>
            <person name="Jiang J.F."/>
            <person name="Wang Q."/>
            <person name="Zhang B."/>
            <person name="Ji P."/>
            <person name="Bell-Sakyi L."/>
            <person name="Cui X.M."/>
            <person name="Yuan T.T."/>
            <person name="Jiang B.G."/>
            <person name="Yang W.F."/>
            <person name="Lam T.T."/>
            <person name="Chang Q.C."/>
            <person name="Ding S.J."/>
            <person name="Wang X.J."/>
            <person name="Zhu J.G."/>
            <person name="Ruan X.D."/>
            <person name="Zhao L."/>
            <person name="Wei J.T."/>
            <person name="Ye R.Z."/>
            <person name="Que T.C."/>
            <person name="Du C.H."/>
            <person name="Zhou Y.H."/>
            <person name="Cheng J.X."/>
            <person name="Dai P.F."/>
            <person name="Guo W.B."/>
            <person name="Han X.H."/>
            <person name="Huang E.J."/>
            <person name="Li L.F."/>
            <person name="Wei W."/>
            <person name="Gao Y.C."/>
            <person name="Liu J.Z."/>
            <person name="Shao H.Z."/>
            <person name="Wang X."/>
            <person name="Wang C.C."/>
            <person name="Yang T.C."/>
            <person name="Huo Q.B."/>
            <person name="Li W."/>
            <person name="Chen H.Y."/>
            <person name="Chen S.E."/>
            <person name="Zhou L.G."/>
            <person name="Ni X.B."/>
            <person name="Tian J.H."/>
            <person name="Sheng Y."/>
            <person name="Liu T."/>
            <person name="Pan Y.S."/>
            <person name="Xia L.Y."/>
            <person name="Li J."/>
            <person name="Zhao F."/>
            <person name="Cao W.C."/>
        </authorList>
    </citation>
    <scope>NUCLEOTIDE SEQUENCE</scope>
    <source>
        <strain evidence="1">Rmic-2018</strain>
    </source>
</reference>
<dbReference type="EMBL" id="JABSTU010000009">
    <property type="protein sequence ID" value="KAH8021829.1"/>
    <property type="molecule type" value="Genomic_DNA"/>
</dbReference>
<evidence type="ECO:0000313" key="1">
    <source>
        <dbReference type="EMBL" id="KAH8021829.1"/>
    </source>
</evidence>
<comment type="caution">
    <text evidence="1">The sequence shown here is derived from an EMBL/GenBank/DDBJ whole genome shotgun (WGS) entry which is preliminary data.</text>
</comment>
<name>A0A9J6DI12_RHIMP</name>
<keyword evidence="2" id="KW-1185">Reference proteome</keyword>